<gene>
    <name evidence="2" type="ORF">KC207_13495</name>
</gene>
<feature type="domain" description="Hemerythrin-like" evidence="1">
    <location>
        <begin position="17"/>
        <end position="143"/>
    </location>
</feature>
<dbReference type="Gene3D" id="1.20.120.520">
    <property type="entry name" value="nmb1532 protein domain like"/>
    <property type="match status" value="1"/>
</dbReference>
<name>A0A941DAV7_9MICO</name>
<proteinExistence type="predicted"/>
<keyword evidence="3" id="KW-1185">Reference proteome</keyword>
<accession>A0A941DAV7</accession>
<evidence type="ECO:0000313" key="3">
    <source>
        <dbReference type="Proteomes" id="UP000677016"/>
    </source>
</evidence>
<dbReference type="EMBL" id="JAGSNF010000019">
    <property type="protein sequence ID" value="MBR7744303.1"/>
    <property type="molecule type" value="Genomic_DNA"/>
</dbReference>
<evidence type="ECO:0000313" key="2">
    <source>
        <dbReference type="EMBL" id="MBR7744303.1"/>
    </source>
</evidence>
<evidence type="ECO:0000259" key="1">
    <source>
        <dbReference type="Pfam" id="PF01814"/>
    </source>
</evidence>
<organism evidence="2 3">
    <name type="scientific">Phycicoccus avicenniae</name>
    <dbReference type="NCBI Taxonomy" id="2828860"/>
    <lineage>
        <taxon>Bacteria</taxon>
        <taxon>Bacillati</taxon>
        <taxon>Actinomycetota</taxon>
        <taxon>Actinomycetes</taxon>
        <taxon>Micrococcales</taxon>
        <taxon>Intrasporangiaceae</taxon>
        <taxon>Phycicoccus</taxon>
    </lineage>
</organism>
<dbReference type="AlphaFoldDB" id="A0A941DAV7"/>
<dbReference type="Pfam" id="PF01814">
    <property type="entry name" value="Hemerythrin"/>
    <property type="match status" value="1"/>
</dbReference>
<dbReference type="Proteomes" id="UP000677016">
    <property type="component" value="Unassembled WGS sequence"/>
</dbReference>
<reference evidence="2" key="1">
    <citation type="submission" date="2021-04" db="EMBL/GenBank/DDBJ databases">
        <title>Phycicoccus avicenniae sp. nov., a novel endophytic actinomycetes isolated from branch of Avicennia mariana.</title>
        <authorList>
            <person name="Tuo L."/>
        </authorList>
    </citation>
    <scope>NUCLEOTIDE SEQUENCE</scope>
    <source>
        <strain evidence="2">BSK3Z-2</strain>
    </source>
</reference>
<comment type="caution">
    <text evidence="2">The sequence shown here is derived from an EMBL/GenBank/DDBJ whole genome shotgun (WGS) entry which is preliminary data.</text>
</comment>
<dbReference type="RefSeq" id="WP_211603825.1">
    <property type="nucleotide sequence ID" value="NZ_JAGSNF010000019.1"/>
</dbReference>
<dbReference type="InterPro" id="IPR012312">
    <property type="entry name" value="Hemerythrin-like"/>
</dbReference>
<sequence length="164" mass="18026">MSEDPSADATRAVAIGRELRRLHVRLRELLDDARAGLDPAVVAAGLLADPVSHCRAFCTALTEHHEGEDVALFPWLLRLRPGMSAVVGRLEEDHRLVATLLEAVAEELDGREDPAMLVRHLDGLDAIMESHFRYEERQLVPVLEELSAAGPRTGRPTSAEPEVT</sequence>
<protein>
    <submittedName>
        <fullName evidence="2">Hemerythrin domain-containing protein</fullName>
    </submittedName>
</protein>